<evidence type="ECO:0000256" key="3">
    <source>
        <dbReference type="ARBA" id="ARBA00008626"/>
    </source>
</evidence>
<dbReference type="OrthoDB" id="3244603at2759"/>
<dbReference type="Pfam" id="PF13499">
    <property type="entry name" value="EF-hand_7"/>
    <property type="match status" value="1"/>
</dbReference>
<comment type="similarity">
    <text evidence="3">Belongs to the PHF5 family.</text>
</comment>
<evidence type="ECO:0000256" key="9">
    <source>
        <dbReference type="ARBA" id="ARBA00023027"/>
    </source>
</evidence>
<proteinExistence type="inferred from homology"/>
<organism evidence="11 12">
    <name type="scientific">Conidiobolus coronatus (strain ATCC 28846 / CBS 209.66 / NRRL 28638)</name>
    <name type="common">Delacroixia coronata</name>
    <dbReference type="NCBI Taxonomy" id="796925"/>
    <lineage>
        <taxon>Eukaryota</taxon>
        <taxon>Fungi</taxon>
        <taxon>Fungi incertae sedis</taxon>
        <taxon>Zoopagomycota</taxon>
        <taxon>Entomophthoromycotina</taxon>
        <taxon>Entomophthoromycetes</taxon>
        <taxon>Entomophthorales</taxon>
        <taxon>Ancylistaceae</taxon>
        <taxon>Conidiobolus</taxon>
    </lineage>
</organism>
<dbReference type="Pfam" id="PF07992">
    <property type="entry name" value="Pyr_redox_2"/>
    <property type="match status" value="1"/>
</dbReference>
<dbReference type="PRINTS" id="PR00368">
    <property type="entry name" value="FADPNR"/>
</dbReference>
<accession>A0A137NZG7</accession>
<keyword evidence="12" id="KW-1185">Reference proteome</keyword>
<keyword evidence="5" id="KW-0274">FAD</keyword>
<dbReference type="GO" id="GO:0003954">
    <property type="term" value="F:NADH dehydrogenase activity"/>
    <property type="evidence" value="ECO:0007669"/>
    <property type="project" value="InterPro"/>
</dbReference>
<gene>
    <name evidence="11" type="ORF">CONCODRAFT_82184</name>
</gene>
<dbReference type="Pfam" id="PF03660">
    <property type="entry name" value="PHF5"/>
    <property type="match status" value="1"/>
</dbReference>
<dbReference type="AlphaFoldDB" id="A0A137NZG7"/>
<keyword evidence="8" id="KW-0560">Oxidoreductase</keyword>
<feature type="domain" description="EF-hand" evidence="10">
    <location>
        <begin position="563"/>
        <end position="598"/>
    </location>
</feature>
<dbReference type="GO" id="GO:0000398">
    <property type="term" value="P:mRNA splicing, via spliceosome"/>
    <property type="evidence" value="ECO:0007669"/>
    <property type="project" value="InterPro"/>
</dbReference>
<protein>
    <submittedName>
        <fullName evidence="11">PHF5-domain-containing protein</fullName>
    </submittedName>
</protein>
<dbReference type="PANTHER" id="PTHR43706">
    <property type="entry name" value="NADH DEHYDROGENASE"/>
    <property type="match status" value="1"/>
</dbReference>
<dbReference type="OMA" id="EPIREIN"/>
<dbReference type="InterPro" id="IPR018247">
    <property type="entry name" value="EF_Hand_1_Ca_BS"/>
</dbReference>
<reference evidence="11 12" key="1">
    <citation type="journal article" date="2015" name="Genome Biol. Evol.">
        <title>Phylogenomic analyses indicate that early fungi evolved digesting cell walls of algal ancestors of land plants.</title>
        <authorList>
            <person name="Chang Y."/>
            <person name="Wang S."/>
            <person name="Sekimoto S."/>
            <person name="Aerts A.L."/>
            <person name="Choi C."/>
            <person name="Clum A."/>
            <person name="LaButti K.M."/>
            <person name="Lindquist E.A."/>
            <person name="Yee Ngan C."/>
            <person name="Ohm R.A."/>
            <person name="Salamov A.A."/>
            <person name="Grigoriev I.V."/>
            <person name="Spatafora J.W."/>
            <person name="Berbee M.L."/>
        </authorList>
    </citation>
    <scope>NUCLEOTIDE SEQUENCE [LARGE SCALE GENOMIC DNA]</scope>
    <source>
        <strain evidence="11 12">NRRL 28638</strain>
    </source>
</reference>
<evidence type="ECO:0000256" key="6">
    <source>
        <dbReference type="ARBA" id="ARBA00022837"/>
    </source>
</evidence>
<dbReference type="PANTHER" id="PTHR43706:SF50">
    <property type="entry name" value="NADH DEHYDROGENASE (UBIQUINONE)-RELATED"/>
    <property type="match status" value="1"/>
</dbReference>
<evidence type="ECO:0000256" key="1">
    <source>
        <dbReference type="ARBA" id="ARBA00004137"/>
    </source>
</evidence>
<dbReference type="InterPro" id="IPR045024">
    <property type="entry name" value="NDH-2"/>
</dbReference>
<dbReference type="InterPro" id="IPR002048">
    <property type="entry name" value="EF_hand_dom"/>
</dbReference>
<evidence type="ECO:0000256" key="7">
    <source>
        <dbReference type="ARBA" id="ARBA00022946"/>
    </source>
</evidence>
<comment type="subcellular location">
    <subcellularLocation>
        <location evidence="1">Mitochondrion inner membrane</location>
        <topology evidence="1">Peripheral membrane protein</topology>
        <orientation evidence="1">Intermembrane side</orientation>
    </subcellularLocation>
</comment>
<keyword evidence="4" id="KW-0285">Flavoprotein</keyword>
<dbReference type="Proteomes" id="UP000070444">
    <property type="component" value="Unassembled WGS sequence"/>
</dbReference>
<dbReference type="GO" id="GO:0005743">
    <property type="term" value="C:mitochondrial inner membrane"/>
    <property type="evidence" value="ECO:0007669"/>
    <property type="project" value="UniProtKB-SubCell"/>
</dbReference>
<dbReference type="PROSITE" id="PS50222">
    <property type="entry name" value="EF_HAND_2"/>
    <property type="match status" value="2"/>
</dbReference>
<name>A0A137NZG7_CONC2</name>
<keyword evidence="6" id="KW-0106">Calcium</keyword>
<evidence type="ECO:0000313" key="11">
    <source>
        <dbReference type="EMBL" id="KXN68051.1"/>
    </source>
</evidence>
<dbReference type="EMBL" id="KQ964598">
    <property type="protein sequence ID" value="KXN68051.1"/>
    <property type="molecule type" value="Genomic_DNA"/>
</dbReference>
<dbReference type="Gene3D" id="3.50.50.100">
    <property type="match status" value="2"/>
</dbReference>
<dbReference type="SUPFAM" id="SSF47473">
    <property type="entry name" value="EF-hand"/>
    <property type="match status" value="1"/>
</dbReference>
<comment type="similarity">
    <text evidence="2">Belongs to the NADH dehydrogenase family.</text>
</comment>
<feature type="domain" description="EF-hand" evidence="10">
    <location>
        <begin position="522"/>
        <end position="557"/>
    </location>
</feature>
<dbReference type="GO" id="GO:0005509">
    <property type="term" value="F:calcium ion binding"/>
    <property type="evidence" value="ECO:0007669"/>
    <property type="project" value="InterPro"/>
</dbReference>
<evidence type="ECO:0000259" key="10">
    <source>
        <dbReference type="PROSITE" id="PS50222"/>
    </source>
</evidence>
<evidence type="ECO:0000256" key="8">
    <source>
        <dbReference type="ARBA" id="ARBA00023002"/>
    </source>
</evidence>
<dbReference type="InterPro" id="IPR036188">
    <property type="entry name" value="FAD/NAD-bd_sf"/>
</dbReference>
<sequence>MARHHPDLIMCRKQPGIAIGRLCEKCDGKCVICDSLVKPAVLVHICDDCNYGSFQGRCTVCGGPGISDAYYCKECVLQEKDRDGCPKIVNLGSSKTDLFYERKKYGFQANKKNLLNGFSKKNYTPPITRAIYTILYGAKKIAITVAVAFILTSGYVVFTEYLEDKHNRKRYSAKPPIQLKGNLSDFPTAVLPDYEKASRIHKPKLIILGSGWGATSVISTLDKDAYDVYLVSPFDHFTFTPLLPSGTVGTLELRSLMESIRKLLRRVNGTYIAGRADDVYFDKKVVLVEGIDNNKFYLPYDKLVIAVGSKSITHGVKGIEYCNFLKNIKDAHEIKKKIKNNLETACLPSTSPQERERLLSFVICGGGPTGVEFAAELDDFFNTDIPEQFPHLSGRPKITIIQSRDHILNTYDQKISEYAEKRFKHHDMDVITSARVKEITPDRVIYSVKDTDGILKTHSTPQGFVLWSTGIDMSRFVSKIAKKIDAQTTTRALTTDPLLRVKGISSGSVFAIGDCSTIENPKLINRIEEYFKEADLNRDNILSHEEFTTLSKKLAKLHPQTSLHLQKASALFEEYDMDKSGGLDFDEFSALLNYIDSKLTSLPATAQVASQQGKYVAKILNDSSVYTRNLTQQYSPSQLNDEKTVYAISEKVYNYENKLPIFKYQHLGSLAYIGNSAVAELDGPSKFIMVGFGAMYLWRSVYWSEQVSMRTHLLLSLDWTKRIVFGRDMSRFN</sequence>
<keyword evidence="9" id="KW-0520">NAD</keyword>
<dbReference type="InterPro" id="IPR023753">
    <property type="entry name" value="FAD/NAD-binding_dom"/>
</dbReference>
<evidence type="ECO:0000313" key="12">
    <source>
        <dbReference type="Proteomes" id="UP000070444"/>
    </source>
</evidence>
<dbReference type="InterPro" id="IPR054585">
    <property type="entry name" value="NDH2-like_C"/>
</dbReference>
<dbReference type="PROSITE" id="PS00018">
    <property type="entry name" value="EF_HAND_1"/>
    <property type="match status" value="1"/>
</dbReference>
<dbReference type="InterPro" id="IPR011992">
    <property type="entry name" value="EF-hand-dom_pair"/>
</dbReference>
<dbReference type="STRING" id="796925.A0A137NZG7"/>
<dbReference type="Pfam" id="PF22366">
    <property type="entry name" value="NDH2_C"/>
    <property type="match status" value="1"/>
</dbReference>
<keyword evidence="7" id="KW-0809">Transit peptide</keyword>
<evidence type="ECO:0000256" key="5">
    <source>
        <dbReference type="ARBA" id="ARBA00022827"/>
    </source>
</evidence>
<dbReference type="InterPro" id="IPR005345">
    <property type="entry name" value="PHF5"/>
</dbReference>
<evidence type="ECO:0000256" key="4">
    <source>
        <dbReference type="ARBA" id="ARBA00022630"/>
    </source>
</evidence>
<dbReference type="SUPFAM" id="SSF51905">
    <property type="entry name" value="FAD/NAD(P)-binding domain"/>
    <property type="match status" value="2"/>
</dbReference>
<evidence type="ECO:0000256" key="2">
    <source>
        <dbReference type="ARBA" id="ARBA00005272"/>
    </source>
</evidence>
<dbReference type="SMART" id="SM00054">
    <property type="entry name" value="EFh"/>
    <property type="match status" value="2"/>
</dbReference>